<gene>
    <name evidence="3" type="ORF">E5A73_16820</name>
</gene>
<keyword evidence="4" id="KW-1185">Reference proteome</keyword>
<dbReference type="RefSeq" id="WP_135964991.1">
    <property type="nucleotide sequence ID" value="NZ_SRXT01000006.1"/>
</dbReference>
<dbReference type="AlphaFoldDB" id="A0A4S1X8E6"/>
<evidence type="ECO:0000313" key="3">
    <source>
        <dbReference type="EMBL" id="TGX52449.1"/>
    </source>
</evidence>
<accession>A0A4S1X8E6</accession>
<keyword evidence="2" id="KW-0472">Membrane</keyword>
<dbReference type="EMBL" id="SRXT01000006">
    <property type="protein sequence ID" value="TGX52449.1"/>
    <property type="molecule type" value="Genomic_DNA"/>
</dbReference>
<keyword evidence="2" id="KW-0812">Transmembrane</keyword>
<protein>
    <submittedName>
        <fullName evidence="3">Uncharacterized protein</fullName>
    </submittedName>
</protein>
<keyword evidence="2" id="KW-1133">Transmembrane helix</keyword>
<name>A0A4S1X8E6_9SPHN</name>
<dbReference type="OrthoDB" id="7576085at2"/>
<feature type="transmembrane region" description="Helical" evidence="2">
    <location>
        <begin position="53"/>
        <end position="73"/>
    </location>
</feature>
<sequence length="81" mass="8551">MSKKPPVPAQNQSPYPIEEPPHDHAPDNETVAIVREMAAAKQRRAAGPNARQLGIGAAVGVGSAAIVAGLLYWRGNRKDGK</sequence>
<evidence type="ECO:0000313" key="4">
    <source>
        <dbReference type="Proteomes" id="UP000306147"/>
    </source>
</evidence>
<feature type="region of interest" description="Disordered" evidence="1">
    <location>
        <begin position="1"/>
        <end position="26"/>
    </location>
</feature>
<dbReference type="Proteomes" id="UP000306147">
    <property type="component" value="Unassembled WGS sequence"/>
</dbReference>
<organism evidence="3 4">
    <name type="scientific">Sphingomonas gei</name>
    <dbReference type="NCBI Taxonomy" id="1395960"/>
    <lineage>
        <taxon>Bacteria</taxon>
        <taxon>Pseudomonadati</taxon>
        <taxon>Pseudomonadota</taxon>
        <taxon>Alphaproteobacteria</taxon>
        <taxon>Sphingomonadales</taxon>
        <taxon>Sphingomonadaceae</taxon>
        <taxon>Sphingomonas</taxon>
    </lineage>
</organism>
<evidence type="ECO:0000256" key="2">
    <source>
        <dbReference type="SAM" id="Phobius"/>
    </source>
</evidence>
<comment type="caution">
    <text evidence="3">The sequence shown here is derived from an EMBL/GenBank/DDBJ whole genome shotgun (WGS) entry which is preliminary data.</text>
</comment>
<evidence type="ECO:0000256" key="1">
    <source>
        <dbReference type="SAM" id="MobiDB-lite"/>
    </source>
</evidence>
<reference evidence="3 4" key="1">
    <citation type="submission" date="2019-04" db="EMBL/GenBank/DDBJ databases">
        <title>Sphingomonas psychrotolerans sp. nov., isolated from soil in the Tianshan Mountains, Xinjiang, China.</title>
        <authorList>
            <person name="Luo Y."/>
            <person name="Sheng H."/>
        </authorList>
    </citation>
    <scope>NUCLEOTIDE SEQUENCE [LARGE SCALE GENOMIC DNA]</scope>
    <source>
        <strain evidence="3 4">ZFGT-11</strain>
    </source>
</reference>
<proteinExistence type="predicted"/>